<keyword evidence="1" id="KW-0347">Helicase</keyword>
<evidence type="ECO:0000313" key="1">
    <source>
        <dbReference type="EMBL" id="GER57008.1"/>
    </source>
</evidence>
<keyword evidence="1" id="KW-0378">Hydrolase</keyword>
<reference evidence="2" key="1">
    <citation type="journal article" date="2019" name="Curr. Biol.">
        <title>Genome Sequence of Striga asiatica Provides Insight into the Evolution of Plant Parasitism.</title>
        <authorList>
            <person name="Yoshida S."/>
            <person name="Kim S."/>
            <person name="Wafula E.K."/>
            <person name="Tanskanen J."/>
            <person name="Kim Y.M."/>
            <person name="Honaas L."/>
            <person name="Yang Z."/>
            <person name="Spallek T."/>
            <person name="Conn C.E."/>
            <person name="Ichihashi Y."/>
            <person name="Cheong K."/>
            <person name="Cui S."/>
            <person name="Der J.P."/>
            <person name="Gundlach H."/>
            <person name="Jiao Y."/>
            <person name="Hori C."/>
            <person name="Ishida J.K."/>
            <person name="Kasahara H."/>
            <person name="Kiba T."/>
            <person name="Kim M.S."/>
            <person name="Koo N."/>
            <person name="Laohavisit A."/>
            <person name="Lee Y.H."/>
            <person name="Lumba S."/>
            <person name="McCourt P."/>
            <person name="Mortimer J.C."/>
            <person name="Mutuku J.M."/>
            <person name="Nomura T."/>
            <person name="Sasaki-Sekimoto Y."/>
            <person name="Seto Y."/>
            <person name="Wang Y."/>
            <person name="Wakatake T."/>
            <person name="Sakakibara H."/>
            <person name="Demura T."/>
            <person name="Yamaguchi S."/>
            <person name="Yoneyama K."/>
            <person name="Manabe R.I."/>
            <person name="Nelson D.C."/>
            <person name="Schulman A.H."/>
            <person name="Timko M.P."/>
            <person name="dePamphilis C.W."/>
            <person name="Choi D."/>
            <person name="Shirasu K."/>
        </authorList>
    </citation>
    <scope>NUCLEOTIDE SEQUENCE [LARGE SCALE GENOMIC DNA]</scope>
    <source>
        <strain evidence="2">cv. UVA1</strain>
    </source>
</reference>
<gene>
    <name evidence="1" type="ORF">STAS_34784</name>
</gene>
<dbReference type="GO" id="GO:0004386">
    <property type="term" value="F:helicase activity"/>
    <property type="evidence" value="ECO:0007669"/>
    <property type="project" value="UniProtKB-KW"/>
</dbReference>
<protein>
    <submittedName>
        <fullName evidence="1">ATP-dependent DNA helicase RecG</fullName>
    </submittedName>
</protein>
<dbReference type="AlphaFoldDB" id="A0A5A7RIQ2"/>
<keyword evidence="1" id="KW-0067">ATP-binding</keyword>
<name>A0A5A7RIQ2_STRAF</name>
<accession>A0A5A7RIQ2</accession>
<keyword evidence="1" id="KW-0547">Nucleotide-binding</keyword>
<proteinExistence type="predicted"/>
<dbReference type="Proteomes" id="UP000325081">
    <property type="component" value="Unassembled WGS sequence"/>
</dbReference>
<evidence type="ECO:0000313" key="2">
    <source>
        <dbReference type="Proteomes" id="UP000325081"/>
    </source>
</evidence>
<dbReference type="EMBL" id="BKCP01012959">
    <property type="protein sequence ID" value="GER57008.1"/>
    <property type="molecule type" value="Genomic_DNA"/>
</dbReference>
<sequence length="123" mass="13593">MSRFTQYFYKPSSSLLLSSFPKFIYSRLEQREQAAAAEQVFEHVGLWSRLLPATGAALFHGRVEDSPAAETRQVSTTKIKVFLSDSSPSTGECDVAIAAYLDVRGASLKDLSPNNITQVTFEL</sequence>
<comment type="caution">
    <text evidence="1">The sequence shown here is derived from an EMBL/GenBank/DDBJ whole genome shotgun (WGS) entry which is preliminary data.</text>
</comment>
<organism evidence="1 2">
    <name type="scientific">Striga asiatica</name>
    <name type="common">Asiatic witchweed</name>
    <name type="synonym">Buchnera asiatica</name>
    <dbReference type="NCBI Taxonomy" id="4170"/>
    <lineage>
        <taxon>Eukaryota</taxon>
        <taxon>Viridiplantae</taxon>
        <taxon>Streptophyta</taxon>
        <taxon>Embryophyta</taxon>
        <taxon>Tracheophyta</taxon>
        <taxon>Spermatophyta</taxon>
        <taxon>Magnoliopsida</taxon>
        <taxon>eudicotyledons</taxon>
        <taxon>Gunneridae</taxon>
        <taxon>Pentapetalae</taxon>
        <taxon>asterids</taxon>
        <taxon>lamiids</taxon>
        <taxon>Lamiales</taxon>
        <taxon>Orobanchaceae</taxon>
        <taxon>Buchnereae</taxon>
        <taxon>Striga</taxon>
    </lineage>
</organism>
<keyword evidence="2" id="KW-1185">Reference proteome</keyword>